<protein>
    <submittedName>
        <fullName evidence="2">Uncharacterized protein</fullName>
    </submittedName>
</protein>
<dbReference type="AlphaFoldDB" id="A0A8H7Y9T4"/>
<organism evidence="2">
    <name type="scientific">Psilocybe cubensis</name>
    <name type="common">Psychedelic mushroom</name>
    <name type="synonym">Stropharia cubensis</name>
    <dbReference type="NCBI Taxonomy" id="181762"/>
    <lineage>
        <taxon>Eukaryota</taxon>
        <taxon>Fungi</taxon>
        <taxon>Dikarya</taxon>
        <taxon>Basidiomycota</taxon>
        <taxon>Agaricomycotina</taxon>
        <taxon>Agaricomycetes</taxon>
        <taxon>Agaricomycetidae</taxon>
        <taxon>Agaricales</taxon>
        <taxon>Agaricineae</taxon>
        <taxon>Strophariaceae</taxon>
        <taxon>Psilocybe</taxon>
    </lineage>
</organism>
<feature type="chain" id="PRO_5034008164" evidence="1">
    <location>
        <begin position="20"/>
        <end position="104"/>
    </location>
</feature>
<dbReference type="Gene3D" id="2.60.20.10">
    <property type="entry name" value="Crystallins"/>
    <property type="match status" value="1"/>
</dbReference>
<feature type="signal peptide" evidence="1">
    <location>
        <begin position="1"/>
        <end position="19"/>
    </location>
</feature>
<name>A0A8H7Y9T4_PSICU</name>
<evidence type="ECO:0000313" key="2">
    <source>
        <dbReference type="EMBL" id="KAG5173489.1"/>
    </source>
</evidence>
<dbReference type="OrthoDB" id="5401396at2759"/>
<dbReference type="EMBL" id="JAFIQS010000001">
    <property type="protein sequence ID" value="KAG5173489.1"/>
    <property type="molecule type" value="Genomic_DNA"/>
</dbReference>
<proteinExistence type="predicted"/>
<accession>A0A8H7Y9T4</accession>
<reference evidence="2" key="1">
    <citation type="submission" date="2021-02" db="EMBL/GenBank/DDBJ databases">
        <title>Psilocybe cubensis genome.</title>
        <authorList>
            <person name="Mckernan K.J."/>
            <person name="Crawford S."/>
            <person name="Trippe A."/>
            <person name="Kane L.T."/>
            <person name="Mclaughlin S."/>
        </authorList>
    </citation>
    <scope>NUCLEOTIDE SEQUENCE [LARGE SCALE GENOMIC DNA]</scope>
    <source>
        <strain evidence="2">MGC-MH-2018</strain>
    </source>
</reference>
<sequence>MKLITGITLLSALVLSVVADSTVMLCSDANLEGTCVFIQYKNNKCHNVPARMNDVISSVAPGGSGHHCTLFRDYDCSGPTYDVNSYVAFLSGFNDEMSSFKCSS</sequence>
<evidence type="ECO:0000256" key="1">
    <source>
        <dbReference type="SAM" id="SignalP"/>
    </source>
</evidence>
<dbReference type="InterPro" id="IPR011024">
    <property type="entry name" value="G_crystallin-like"/>
</dbReference>
<keyword evidence="1" id="KW-0732">Signal</keyword>
<comment type="caution">
    <text evidence="2">The sequence shown here is derived from an EMBL/GenBank/DDBJ whole genome shotgun (WGS) entry which is preliminary data.</text>
</comment>
<dbReference type="SUPFAM" id="SSF49695">
    <property type="entry name" value="gamma-Crystallin-like"/>
    <property type="match status" value="1"/>
</dbReference>
<gene>
    <name evidence="2" type="ORF">JR316_000146</name>
</gene>